<accession>A0ABW7JN32</accession>
<sequence>MSSAQTTAEYEGLPAFPTPEKSSETEASVWPYIVIVVVGAALILGPLFSGMFLRAAQGEAMIASFAPYMTETSVDGYRDNLTVLDAARTNIVAIQQNGEAPGAYTYVDNFVRDYPLIQSDMTRMIDAIDANRSNYADLTQIPPFGLLPWFLALSGFVLIVAGAIGIRRARRRTRVPRILAGLVGLALIAMPFGFGLFANAPAGKPLLDGFRPILTTDEVRKVQGYFVTLVAAQGELDSRFTGAVREAHPDADLRAIDSLGEQWQPMTSSFAALVGTMNDNVENFEAVVALNESTKPLGFDAFTRLGWFFLLPGIGVVAATIFHPVRDARRARSQTQGGGSQ</sequence>
<keyword evidence="2" id="KW-0812">Transmembrane</keyword>
<feature type="transmembrane region" description="Helical" evidence="2">
    <location>
        <begin position="305"/>
        <end position="325"/>
    </location>
</feature>
<protein>
    <submittedName>
        <fullName evidence="3">Uncharacterized protein</fullName>
    </submittedName>
</protein>
<keyword evidence="2" id="KW-1133">Transmembrane helix</keyword>
<name>A0ABW7JN32_9NOCA</name>
<feature type="transmembrane region" description="Helical" evidence="2">
    <location>
        <begin position="146"/>
        <end position="166"/>
    </location>
</feature>
<evidence type="ECO:0000256" key="2">
    <source>
        <dbReference type="SAM" id="Phobius"/>
    </source>
</evidence>
<feature type="transmembrane region" description="Helical" evidence="2">
    <location>
        <begin position="178"/>
        <end position="198"/>
    </location>
</feature>
<evidence type="ECO:0000313" key="3">
    <source>
        <dbReference type="EMBL" id="MFH5207989.1"/>
    </source>
</evidence>
<reference evidence="3 4" key="1">
    <citation type="submission" date="2024-10" db="EMBL/GenBank/DDBJ databases">
        <authorList>
            <person name="Riesco R."/>
        </authorList>
    </citation>
    <scope>NUCLEOTIDE SEQUENCE [LARGE SCALE GENOMIC DNA]</scope>
    <source>
        <strain evidence="3 4">NCIMB 15449</strain>
    </source>
</reference>
<comment type="caution">
    <text evidence="3">The sequence shown here is derived from an EMBL/GenBank/DDBJ whole genome shotgun (WGS) entry which is preliminary data.</text>
</comment>
<feature type="transmembrane region" description="Helical" evidence="2">
    <location>
        <begin position="29"/>
        <end position="48"/>
    </location>
</feature>
<keyword evidence="2" id="KW-0472">Membrane</keyword>
<feature type="region of interest" description="Disordered" evidence="1">
    <location>
        <begin position="1"/>
        <end position="22"/>
    </location>
</feature>
<dbReference type="Proteomes" id="UP001609175">
    <property type="component" value="Unassembled WGS sequence"/>
</dbReference>
<dbReference type="EMBL" id="JBIMSO010000033">
    <property type="protein sequence ID" value="MFH5207989.1"/>
    <property type="molecule type" value="Genomic_DNA"/>
</dbReference>
<proteinExistence type="predicted"/>
<gene>
    <name evidence="3" type="ORF">ACHIPZ_07155</name>
</gene>
<evidence type="ECO:0000313" key="4">
    <source>
        <dbReference type="Proteomes" id="UP001609175"/>
    </source>
</evidence>
<organism evidence="3 4">
    <name type="scientific">Antrihabitans spumae</name>
    <dbReference type="NCBI Taxonomy" id="3373370"/>
    <lineage>
        <taxon>Bacteria</taxon>
        <taxon>Bacillati</taxon>
        <taxon>Actinomycetota</taxon>
        <taxon>Actinomycetes</taxon>
        <taxon>Mycobacteriales</taxon>
        <taxon>Nocardiaceae</taxon>
        <taxon>Antrihabitans</taxon>
    </lineage>
</organism>
<evidence type="ECO:0000256" key="1">
    <source>
        <dbReference type="SAM" id="MobiDB-lite"/>
    </source>
</evidence>
<dbReference type="RefSeq" id="WP_395113427.1">
    <property type="nucleotide sequence ID" value="NZ_JBIMSO010000033.1"/>
</dbReference>